<dbReference type="CDD" id="cd09272">
    <property type="entry name" value="RNase_HI_RT_Ty1"/>
    <property type="match status" value="1"/>
</dbReference>
<dbReference type="PaxDb" id="4097-A0A1S4CBY7"/>
<dbReference type="SUPFAM" id="SSF56672">
    <property type="entry name" value="DNA/RNA polymerases"/>
    <property type="match status" value="1"/>
</dbReference>
<gene>
    <name evidence="2" type="primary">LOC107817194</name>
</gene>
<dbReference type="OrthoDB" id="1250294at2759"/>
<dbReference type="STRING" id="4097.A0A1S4CBY7"/>
<organism evidence="2">
    <name type="scientific">Nicotiana tabacum</name>
    <name type="common">Common tobacco</name>
    <dbReference type="NCBI Taxonomy" id="4097"/>
    <lineage>
        <taxon>Eukaryota</taxon>
        <taxon>Viridiplantae</taxon>
        <taxon>Streptophyta</taxon>
        <taxon>Embryophyta</taxon>
        <taxon>Tracheophyta</taxon>
        <taxon>Spermatophyta</taxon>
        <taxon>Magnoliopsida</taxon>
        <taxon>eudicotyledons</taxon>
        <taxon>Gunneridae</taxon>
        <taxon>Pentapetalae</taxon>
        <taxon>asterids</taxon>
        <taxon>lamiids</taxon>
        <taxon>Solanales</taxon>
        <taxon>Solanaceae</taxon>
        <taxon>Nicotianoideae</taxon>
        <taxon>Nicotianeae</taxon>
        <taxon>Nicotiana</taxon>
    </lineage>
</organism>
<dbReference type="PANTHER" id="PTHR11439:SF470">
    <property type="entry name" value="CYSTEINE-RICH RLK (RECEPTOR-LIKE PROTEIN KINASE) 8"/>
    <property type="match status" value="1"/>
</dbReference>
<dbReference type="Pfam" id="PF07727">
    <property type="entry name" value="RVT_2"/>
    <property type="match status" value="1"/>
</dbReference>
<evidence type="ECO:0000313" key="2">
    <source>
        <dbReference type="RefSeq" id="XP_016498464.1"/>
    </source>
</evidence>
<accession>A0A1S4CBY7</accession>
<dbReference type="InterPro" id="IPR043502">
    <property type="entry name" value="DNA/RNA_pol_sf"/>
</dbReference>
<reference evidence="2" key="1">
    <citation type="submission" date="2025-08" db="UniProtKB">
        <authorList>
            <consortium name="RefSeq"/>
        </authorList>
    </citation>
    <scope>IDENTIFICATION</scope>
</reference>
<dbReference type="AlphaFoldDB" id="A0A1S4CBY7"/>
<sequence>MALLRVLAVYVDDILLAEDDVAELDSLKSFLDSQFKIKDLGSVHYFLGLEVTKNSQQKFASDLLDEFNCMHFTPLVTPLESSVKLTSDMGQPLTDPSLYRRLVGKLNILQHTRPDIAFSVQHLSQFLQAPQVPHMLVAMHVLRYLMNAPGQDILLSKSPDTSLVAYSDSDWAACTQSRNSITGFFISFGGCPISCKCKKQPTISLSSAEAEYRALSKIVAEISRLVRLFTDLGLIFHSLVQVFSQAALHIAKNPVFHEWTKHIDIDCHFIHDCLQSGLISLHYISIADQHATFEPSLLQGIFTITCLASLEWLPPPAWGGGGVLGCLKSQTRAQ</sequence>
<dbReference type="PANTHER" id="PTHR11439">
    <property type="entry name" value="GAG-POL-RELATED RETROTRANSPOSON"/>
    <property type="match status" value="1"/>
</dbReference>
<dbReference type="RefSeq" id="XP_016498464.1">
    <property type="nucleotide sequence ID" value="XM_016642978.1"/>
</dbReference>
<feature type="domain" description="Reverse transcriptase Ty1/copia-type" evidence="1">
    <location>
        <begin position="6"/>
        <end position="80"/>
    </location>
</feature>
<dbReference type="InterPro" id="IPR013103">
    <property type="entry name" value="RVT_2"/>
</dbReference>
<name>A0A1S4CBY7_TOBAC</name>
<evidence type="ECO:0000259" key="1">
    <source>
        <dbReference type="Pfam" id="PF07727"/>
    </source>
</evidence>
<protein>
    <submittedName>
        <fullName evidence="2">Uncharacterized mitochondrial protein AtMg00810-like</fullName>
    </submittedName>
</protein>
<dbReference type="KEGG" id="nta:107817194"/>
<proteinExistence type="predicted"/>